<dbReference type="AlphaFoldDB" id="A0A0F7IGQ3"/>
<sequence length="174" mass="20245">MGLPDFLYESCSLKNVPRSGWFKVGIENPESVAEHSFLTAVIAFFLGMRRFGSVEEACKCATAALFHDLHEVRTLDLHRLAKRYADVDEERAREDQLDFPEGEAVRELLDRYGDLVRDADRLELFIQSRVYGRRCEDAMLYGDSISLESEEAKALLEELKKTDPRWWLRFEVHR</sequence>
<dbReference type="GO" id="GO:0005737">
    <property type="term" value="C:cytoplasm"/>
    <property type="evidence" value="ECO:0007669"/>
    <property type="project" value="TreeGrafter"/>
</dbReference>
<evidence type="ECO:0000256" key="3">
    <source>
        <dbReference type="ARBA" id="ARBA00001941"/>
    </source>
</evidence>
<dbReference type="GeneID" id="24803420"/>
<dbReference type="InterPro" id="IPR039356">
    <property type="entry name" value="YfbR/HDDC2"/>
</dbReference>
<gene>
    <name evidence="9" type="ORF">GAH_00840</name>
</gene>
<dbReference type="EMBL" id="CP011267">
    <property type="protein sequence ID" value="AKG91830.1"/>
    <property type="molecule type" value="Genomic_DNA"/>
</dbReference>
<dbReference type="HOGENOM" id="CLU_039453_4_0_2"/>
<evidence type="ECO:0000259" key="8">
    <source>
        <dbReference type="SMART" id="SM00471"/>
    </source>
</evidence>
<keyword evidence="7 9" id="KW-0378">Hydrolase</keyword>
<comment type="catalytic activity">
    <reaction evidence="1">
        <text>a 2'-deoxyribonucleoside 5'-phosphate + H2O = a 2'-deoxyribonucleoside + phosphate</text>
        <dbReference type="Rhea" id="RHEA:36167"/>
        <dbReference type="ChEBI" id="CHEBI:15377"/>
        <dbReference type="ChEBI" id="CHEBI:18274"/>
        <dbReference type="ChEBI" id="CHEBI:43474"/>
        <dbReference type="ChEBI" id="CHEBI:65317"/>
        <dbReference type="EC" id="3.1.3.89"/>
    </reaction>
</comment>
<evidence type="ECO:0000256" key="5">
    <source>
        <dbReference type="ARBA" id="ARBA00012964"/>
    </source>
</evidence>
<dbReference type="Proteomes" id="UP000034723">
    <property type="component" value="Chromosome"/>
</dbReference>
<dbReference type="Pfam" id="PF13023">
    <property type="entry name" value="HD_3"/>
    <property type="match status" value="1"/>
</dbReference>
<comment type="cofactor">
    <cofactor evidence="3">
        <name>Co(2+)</name>
        <dbReference type="ChEBI" id="CHEBI:48828"/>
    </cofactor>
</comment>
<evidence type="ECO:0000256" key="1">
    <source>
        <dbReference type="ARBA" id="ARBA00001638"/>
    </source>
</evidence>
<evidence type="ECO:0000313" key="10">
    <source>
        <dbReference type="Proteomes" id="UP000034723"/>
    </source>
</evidence>
<comment type="subunit">
    <text evidence="4">Homodimer.</text>
</comment>
<dbReference type="KEGG" id="gah:GAH_00840"/>
<dbReference type="RefSeq" id="WP_048094862.1">
    <property type="nucleotide sequence ID" value="NZ_CP011267.1"/>
</dbReference>
<comment type="cofactor">
    <cofactor evidence="2">
        <name>Mn(2+)</name>
        <dbReference type="ChEBI" id="CHEBI:29035"/>
    </cofactor>
</comment>
<evidence type="ECO:0000256" key="2">
    <source>
        <dbReference type="ARBA" id="ARBA00001936"/>
    </source>
</evidence>
<accession>A0A0F7IGQ3</accession>
<evidence type="ECO:0000256" key="6">
    <source>
        <dbReference type="ARBA" id="ARBA00022723"/>
    </source>
</evidence>
<proteinExistence type="predicted"/>
<protein>
    <recommendedName>
        <fullName evidence="5">5'-deoxynucleotidase</fullName>
        <ecNumber evidence="5">3.1.3.89</ecNumber>
    </recommendedName>
</protein>
<dbReference type="InterPro" id="IPR003607">
    <property type="entry name" value="HD/PDEase_dom"/>
</dbReference>
<evidence type="ECO:0000256" key="4">
    <source>
        <dbReference type="ARBA" id="ARBA00011738"/>
    </source>
</evidence>
<dbReference type="Gene3D" id="1.10.3210.10">
    <property type="entry name" value="Hypothetical protein af1432"/>
    <property type="match status" value="1"/>
</dbReference>
<dbReference type="STRING" id="113653.GAH_00840"/>
<evidence type="ECO:0000313" key="9">
    <source>
        <dbReference type="EMBL" id="AKG91830.1"/>
    </source>
</evidence>
<keyword evidence="10" id="KW-1185">Reference proteome</keyword>
<dbReference type="PANTHER" id="PTHR11845:SF13">
    <property type="entry name" value="5'-DEOXYNUCLEOTIDASE HDDC2"/>
    <property type="match status" value="1"/>
</dbReference>
<keyword evidence="6" id="KW-0479">Metal-binding</keyword>
<dbReference type="GO" id="GO:0002953">
    <property type="term" value="F:5'-deoxynucleotidase activity"/>
    <property type="evidence" value="ECO:0007669"/>
    <property type="project" value="UniProtKB-EC"/>
</dbReference>
<dbReference type="InParanoid" id="A0A0F7IGQ3"/>
<dbReference type="InterPro" id="IPR006674">
    <property type="entry name" value="HD_domain"/>
</dbReference>
<dbReference type="GO" id="GO:0046872">
    <property type="term" value="F:metal ion binding"/>
    <property type="evidence" value="ECO:0007669"/>
    <property type="project" value="UniProtKB-KW"/>
</dbReference>
<dbReference type="SMART" id="SM00471">
    <property type="entry name" value="HDc"/>
    <property type="match status" value="1"/>
</dbReference>
<name>A0A0F7IGQ3_9EURY</name>
<dbReference type="SUPFAM" id="SSF109604">
    <property type="entry name" value="HD-domain/PDEase-like"/>
    <property type="match status" value="1"/>
</dbReference>
<reference evidence="9 10" key="1">
    <citation type="submission" date="2015-04" db="EMBL/GenBank/DDBJ databases">
        <title>The complete genome sequence of the hyperthermophilic, obligate iron-reducing archaeon Geoglobus ahangari strain 234T.</title>
        <authorList>
            <person name="Manzella M.P."/>
            <person name="Holmes D.E."/>
            <person name="Rocheleau J.M."/>
            <person name="Chung A."/>
            <person name="Reguera G."/>
            <person name="Kashefi K."/>
        </authorList>
    </citation>
    <scope>NUCLEOTIDE SEQUENCE [LARGE SCALE GENOMIC DNA]</scope>
    <source>
        <strain evidence="9 10">234</strain>
    </source>
</reference>
<feature type="domain" description="HD/PDEase" evidence="8">
    <location>
        <begin position="28"/>
        <end position="134"/>
    </location>
</feature>
<dbReference type="PANTHER" id="PTHR11845">
    <property type="entry name" value="5'-DEOXYNUCLEOTIDASE HDDC2"/>
    <property type="match status" value="1"/>
</dbReference>
<dbReference type="OrthoDB" id="46088at2157"/>
<organism evidence="9 10">
    <name type="scientific">Geoglobus ahangari</name>
    <dbReference type="NCBI Taxonomy" id="113653"/>
    <lineage>
        <taxon>Archaea</taxon>
        <taxon>Methanobacteriati</taxon>
        <taxon>Methanobacteriota</taxon>
        <taxon>Archaeoglobi</taxon>
        <taxon>Archaeoglobales</taxon>
        <taxon>Archaeoglobaceae</taxon>
        <taxon>Geoglobus</taxon>
    </lineage>
</organism>
<dbReference type="CDD" id="cd00077">
    <property type="entry name" value="HDc"/>
    <property type="match status" value="1"/>
</dbReference>
<dbReference type="EC" id="3.1.3.89" evidence="5"/>
<evidence type="ECO:0000256" key="7">
    <source>
        <dbReference type="ARBA" id="ARBA00022801"/>
    </source>
</evidence>